<gene>
    <name evidence="8" type="ORF">FLT43_27475</name>
    <name evidence="7" type="ORF">M5W83_21640</name>
</gene>
<evidence type="ECO:0000256" key="1">
    <source>
        <dbReference type="ARBA" id="ARBA00004236"/>
    </source>
</evidence>
<dbReference type="GO" id="GO:0016020">
    <property type="term" value="C:membrane"/>
    <property type="evidence" value="ECO:0007669"/>
    <property type="project" value="InterPro"/>
</dbReference>
<keyword evidence="8" id="KW-0966">Cell projection</keyword>
<keyword evidence="4 6" id="KW-1133">Transmembrane helix</keyword>
<evidence type="ECO:0000313" key="8">
    <source>
        <dbReference type="EMBL" id="QDM46781.1"/>
    </source>
</evidence>
<organism evidence="8 9">
    <name type="scientific">Paenibacillus thiaminolyticus</name>
    <name type="common">Bacillus thiaminolyticus</name>
    <dbReference type="NCBI Taxonomy" id="49283"/>
    <lineage>
        <taxon>Bacteria</taxon>
        <taxon>Bacillati</taxon>
        <taxon>Bacillota</taxon>
        <taxon>Bacilli</taxon>
        <taxon>Bacillales</taxon>
        <taxon>Paenibacillaceae</taxon>
        <taxon>Paenibacillus</taxon>
    </lineage>
</organism>
<dbReference type="AlphaFoldDB" id="A0AAP9DYU6"/>
<name>A0AAP9DYU6_PANTH</name>
<keyword evidence="8" id="KW-0969">Cilium</keyword>
<proteinExistence type="predicted"/>
<reference evidence="7 10" key="2">
    <citation type="submission" date="2022-05" db="EMBL/GenBank/DDBJ databases">
        <title>Genome Sequencing of Bee-Associated Microbes.</title>
        <authorList>
            <person name="Dunlap C."/>
        </authorList>
    </citation>
    <scope>NUCLEOTIDE SEQUENCE [LARGE SCALE GENOMIC DNA]</scope>
    <source>
        <strain evidence="7 10">NRRL B-14613</strain>
    </source>
</reference>
<evidence type="ECO:0000256" key="4">
    <source>
        <dbReference type="ARBA" id="ARBA00022989"/>
    </source>
</evidence>
<comment type="subcellular location">
    <subcellularLocation>
        <location evidence="1">Cell membrane</location>
    </subcellularLocation>
</comment>
<protein>
    <submittedName>
        <fullName evidence="8">Flagellar biogenesis protein</fullName>
    </submittedName>
    <submittedName>
        <fullName evidence="7">Flagellar biosynthetic protein FliO</fullName>
    </submittedName>
</protein>
<dbReference type="EMBL" id="CP041405">
    <property type="protein sequence ID" value="QDM46781.1"/>
    <property type="molecule type" value="Genomic_DNA"/>
</dbReference>
<evidence type="ECO:0000313" key="10">
    <source>
        <dbReference type="Proteomes" id="UP001209276"/>
    </source>
</evidence>
<dbReference type="GO" id="GO:0044781">
    <property type="term" value="P:bacterial-type flagellum organization"/>
    <property type="evidence" value="ECO:0007669"/>
    <property type="project" value="InterPro"/>
</dbReference>
<dbReference type="RefSeq" id="WP_087441431.1">
    <property type="nucleotide sequence ID" value="NZ_CABMNB010000019.1"/>
</dbReference>
<evidence type="ECO:0000256" key="3">
    <source>
        <dbReference type="ARBA" id="ARBA00022692"/>
    </source>
</evidence>
<evidence type="ECO:0000256" key="5">
    <source>
        <dbReference type="ARBA" id="ARBA00023136"/>
    </source>
</evidence>
<evidence type="ECO:0000256" key="2">
    <source>
        <dbReference type="ARBA" id="ARBA00022475"/>
    </source>
</evidence>
<reference evidence="8 9" key="1">
    <citation type="submission" date="2019-07" db="EMBL/GenBank/DDBJ databases">
        <title>Paenibacillus thiaminolyticus NRRL B-4156.</title>
        <authorList>
            <person name="Hehnly C."/>
            <person name="Zhang L."/>
        </authorList>
    </citation>
    <scope>NUCLEOTIDE SEQUENCE [LARGE SCALE GENOMIC DNA]</scope>
    <source>
        <strain evidence="8 9">NRRL B-4156</strain>
    </source>
</reference>
<dbReference type="GeneID" id="76999704"/>
<keyword evidence="3 6" id="KW-0812">Transmembrane</keyword>
<dbReference type="InterPro" id="IPR022781">
    <property type="entry name" value="Flagellar_biosynth_FliO"/>
</dbReference>
<keyword evidence="8" id="KW-0282">Flagellum</keyword>
<feature type="transmembrane region" description="Helical" evidence="6">
    <location>
        <begin position="15"/>
        <end position="40"/>
    </location>
</feature>
<evidence type="ECO:0000256" key="6">
    <source>
        <dbReference type="SAM" id="Phobius"/>
    </source>
</evidence>
<keyword evidence="2" id="KW-1003">Cell membrane</keyword>
<keyword evidence="5 6" id="KW-0472">Membrane</keyword>
<accession>A0AAP9DYU6</accession>
<sequence>MPDNGQIQTPGAGDYIGSLLTVLLSLAVIIVLIVLLIKWLNRKNRMWQMNQSIRTIGGTGLGPNKSLQIIEVGDAVYILGIGEDITLIDKISDPGQAARLMASLERAPSKPGTAWPASWSDLKSRVRRGYKTAETDSGTRDTDPSSVSFHEVFHAKLEQMPKRAQQVEQLFKEDSNEDR</sequence>
<keyword evidence="10" id="KW-1185">Reference proteome</keyword>
<dbReference type="EMBL" id="JAMDMM010000043">
    <property type="protein sequence ID" value="MCY9609759.1"/>
    <property type="molecule type" value="Genomic_DNA"/>
</dbReference>
<evidence type="ECO:0000313" key="9">
    <source>
        <dbReference type="Proteomes" id="UP000315377"/>
    </source>
</evidence>
<dbReference type="Pfam" id="PF04347">
    <property type="entry name" value="FliO"/>
    <property type="match status" value="1"/>
</dbReference>
<evidence type="ECO:0000313" key="7">
    <source>
        <dbReference type="EMBL" id="MCY9609759.1"/>
    </source>
</evidence>
<dbReference type="Proteomes" id="UP000315377">
    <property type="component" value="Chromosome"/>
</dbReference>
<dbReference type="Proteomes" id="UP001209276">
    <property type="component" value="Unassembled WGS sequence"/>
</dbReference>